<reference evidence="2 4" key="1">
    <citation type="submission" date="2016-02" db="EMBL/GenBank/DDBJ databases">
        <authorList>
            <person name="Holder M.E."/>
            <person name="Ajami N.J."/>
            <person name="Petrosino J.F."/>
        </authorList>
    </citation>
    <scope>NUCLEOTIDE SEQUENCE [LARGE SCALE GENOMIC DNA]</scope>
    <source>
        <strain evidence="2 4">CCUG 32990</strain>
    </source>
</reference>
<feature type="signal peptide" evidence="1">
    <location>
        <begin position="1"/>
        <end position="20"/>
    </location>
</feature>
<keyword evidence="1" id="KW-0732">Signal</keyword>
<dbReference type="RefSeq" id="WP_066428516.1">
    <property type="nucleotide sequence ID" value="NZ_CP014227.1"/>
</dbReference>
<feature type="chain" id="PRO_5043701893" evidence="1">
    <location>
        <begin position="21"/>
        <end position="215"/>
    </location>
</feature>
<dbReference type="Gene3D" id="3.90.420.10">
    <property type="entry name" value="Oxidoreductase, molybdopterin-binding domain"/>
    <property type="match status" value="1"/>
</dbReference>
<organism evidence="3 5">
    <name type="scientific">Capnocytophaga haemolytica</name>
    <dbReference type="NCBI Taxonomy" id="45243"/>
    <lineage>
        <taxon>Bacteria</taxon>
        <taxon>Pseudomonadati</taxon>
        <taxon>Bacteroidota</taxon>
        <taxon>Flavobacteriia</taxon>
        <taxon>Flavobacteriales</taxon>
        <taxon>Flavobacteriaceae</taxon>
        <taxon>Capnocytophaga</taxon>
    </lineage>
</organism>
<dbReference type="AlphaFoldDB" id="A0AAX2GWZ7"/>
<dbReference type="Proteomes" id="UP000215539">
    <property type="component" value="Chromosome 1"/>
</dbReference>
<sequence>MNRKTIKLILLGALLSLVMACNNSQTSQQSITSTKTQTTVQQAAVNIKNVEVEAAPKCGMPYDGGGKDNYVSKEVKVMGEVANPVTLTVASLKKMNVREIKDKKMICACGSDKNMDDIHSAKGVLLRDILFDADILQKNHKDRSFYIVVRATDNFTVLFSWSEIFNTIIGDGAYLIFEENGKPLTDKGEMMVESFNDKKMGRHINWVKSIEVYRL</sequence>
<dbReference type="PROSITE" id="PS51257">
    <property type="entry name" value="PROKAR_LIPOPROTEIN"/>
    <property type="match status" value="1"/>
</dbReference>
<dbReference type="Proteomes" id="UP000065822">
    <property type="component" value="Chromosome"/>
</dbReference>
<dbReference type="InterPro" id="IPR036374">
    <property type="entry name" value="OxRdtase_Mopterin-bd_sf"/>
</dbReference>
<evidence type="ECO:0000313" key="2">
    <source>
        <dbReference type="EMBL" id="AMD84745.1"/>
    </source>
</evidence>
<dbReference type="EMBL" id="CP014227">
    <property type="protein sequence ID" value="AMD84745.1"/>
    <property type="molecule type" value="Genomic_DNA"/>
</dbReference>
<dbReference type="KEGG" id="chg:AXF12_03955"/>
<evidence type="ECO:0000313" key="4">
    <source>
        <dbReference type="Proteomes" id="UP000065822"/>
    </source>
</evidence>
<evidence type="ECO:0000313" key="5">
    <source>
        <dbReference type="Proteomes" id="UP000215539"/>
    </source>
</evidence>
<evidence type="ECO:0000313" key="3">
    <source>
        <dbReference type="EMBL" id="SNV07890.1"/>
    </source>
</evidence>
<name>A0AAX2GWZ7_9FLAO</name>
<gene>
    <name evidence="2" type="ORF">AXF12_03955</name>
    <name evidence="3" type="ORF">SAMEA44541418_00945</name>
</gene>
<proteinExistence type="predicted"/>
<evidence type="ECO:0000256" key="1">
    <source>
        <dbReference type="SAM" id="SignalP"/>
    </source>
</evidence>
<protein>
    <submittedName>
        <fullName evidence="3">Oxidoreductase molybdopterin binding domain</fullName>
    </submittedName>
</protein>
<dbReference type="SUPFAM" id="SSF56524">
    <property type="entry name" value="Oxidoreductase molybdopterin-binding domain"/>
    <property type="match status" value="1"/>
</dbReference>
<keyword evidence="4" id="KW-1185">Reference proteome</keyword>
<accession>A0AAX2GWZ7</accession>
<dbReference type="EMBL" id="LT906449">
    <property type="protein sequence ID" value="SNV07890.1"/>
    <property type="molecule type" value="Genomic_DNA"/>
</dbReference>
<reference evidence="3 5" key="2">
    <citation type="submission" date="2017-06" db="EMBL/GenBank/DDBJ databases">
        <authorList>
            <consortium name="Pathogen Informatics"/>
        </authorList>
    </citation>
    <scope>NUCLEOTIDE SEQUENCE [LARGE SCALE GENOMIC DNA]</scope>
    <source>
        <strain evidence="3 5">NCTC12947</strain>
    </source>
</reference>